<dbReference type="InterPro" id="IPR001478">
    <property type="entry name" value="PDZ"/>
</dbReference>
<feature type="domain" description="C2" evidence="3">
    <location>
        <begin position="828"/>
        <end position="961"/>
    </location>
</feature>
<dbReference type="Pfam" id="PF25336">
    <property type="entry name" value="C2_SYDE"/>
    <property type="match status" value="1"/>
</dbReference>
<feature type="region of interest" description="Disordered" evidence="2">
    <location>
        <begin position="817"/>
        <end position="836"/>
    </location>
</feature>
<evidence type="ECO:0000313" key="6">
    <source>
        <dbReference type="Proteomes" id="UP000835206"/>
    </source>
</evidence>
<feature type="compositionally biased region" description="Polar residues" evidence="2">
    <location>
        <begin position="436"/>
        <end position="451"/>
    </location>
</feature>
<feature type="domain" description="PDZ" evidence="4">
    <location>
        <begin position="202"/>
        <end position="272"/>
    </location>
</feature>
<dbReference type="InterPro" id="IPR000198">
    <property type="entry name" value="RhoGAP_dom"/>
</dbReference>
<dbReference type="PROSITE" id="PS50004">
    <property type="entry name" value="C2"/>
    <property type="match status" value="1"/>
</dbReference>
<feature type="region of interest" description="Disordered" evidence="2">
    <location>
        <begin position="736"/>
        <end position="804"/>
    </location>
</feature>
<evidence type="ECO:0000313" key="7">
    <source>
        <dbReference type="RefSeq" id="XP_048269235.1"/>
    </source>
</evidence>
<feature type="compositionally biased region" description="Basic and acidic residues" evidence="2">
    <location>
        <begin position="1360"/>
        <end position="1369"/>
    </location>
</feature>
<dbReference type="CDD" id="cd06718">
    <property type="entry name" value="PDZ_Par6-like"/>
    <property type="match status" value="1"/>
</dbReference>
<dbReference type="SUPFAM" id="SSF48350">
    <property type="entry name" value="GTPase activation domain, GAP"/>
    <property type="match status" value="1"/>
</dbReference>
<feature type="region of interest" description="Disordered" evidence="2">
    <location>
        <begin position="1"/>
        <end position="38"/>
    </location>
</feature>
<dbReference type="InterPro" id="IPR052118">
    <property type="entry name" value="Rho-GAP_regulator"/>
</dbReference>
<reference evidence="7" key="1">
    <citation type="submission" date="2025-08" db="UniProtKB">
        <authorList>
            <consortium name="RefSeq"/>
        </authorList>
    </citation>
    <scope>IDENTIFICATION</scope>
</reference>
<feature type="compositionally biased region" description="Acidic residues" evidence="2">
    <location>
        <begin position="1370"/>
        <end position="1380"/>
    </location>
</feature>
<dbReference type="Pfam" id="PF00595">
    <property type="entry name" value="PDZ"/>
    <property type="match status" value="1"/>
</dbReference>
<evidence type="ECO:0000259" key="4">
    <source>
        <dbReference type="PROSITE" id="PS50106"/>
    </source>
</evidence>
<dbReference type="PANTHER" id="PTHR46150">
    <property type="entry name" value="RHO GTPASE-ACTIVATING PROTEIN 100F"/>
    <property type="match status" value="1"/>
</dbReference>
<dbReference type="PROSITE" id="PS50106">
    <property type="entry name" value="PDZ"/>
    <property type="match status" value="1"/>
</dbReference>
<proteinExistence type="predicted"/>
<dbReference type="Gene3D" id="2.30.42.10">
    <property type="match status" value="1"/>
</dbReference>
<evidence type="ECO:0000259" key="3">
    <source>
        <dbReference type="PROSITE" id="PS50004"/>
    </source>
</evidence>
<dbReference type="SUPFAM" id="SSF50156">
    <property type="entry name" value="PDZ domain-like"/>
    <property type="match status" value="1"/>
</dbReference>
<dbReference type="GO" id="GO:0007165">
    <property type="term" value="P:signal transduction"/>
    <property type="evidence" value="ECO:0007669"/>
    <property type="project" value="InterPro"/>
</dbReference>
<dbReference type="InterPro" id="IPR035892">
    <property type="entry name" value="C2_domain_sf"/>
</dbReference>
<dbReference type="GO" id="GO:0016477">
    <property type="term" value="P:cell migration"/>
    <property type="evidence" value="ECO:0007669"/>
    <property type="project" value="TreeGrafter"/>
</dbReference>
<evidence type="ECO:0000259" key="5">
    <source>
        <dbReference type="PROSITE" id="PS50238"/>
    </source>
</evidence>
<dbReference type="SMART" id="SM00239">
    <property type="entry name" value="C2"/>
    <property type="match status" value="1"/>
</dbReference>
<feature type="compositionally biased region" description="Basic and acidic residues" evidence="2">
    <location>
        <begin position="1"/>
        <end position="23"/>
    </location>
</feature>
<evidence type="ECO:0000256" key="2">
    <source>
        <dbReference type="SAM" id="MobiDB-lite"/>
    </source>
</evidence>
<organism evidence="6 7">
    <name type="scientific">Bombus terrestris</name>
    <name type="common">Buff-tailed bumblebee</name>
    <name type="synonym">Apis terrestris</name>
    <dbReference type="NCBI Taxonomy" id="30195"/>
    <lineage>
        <taxon>Eukaryota</taxon>
        <taxon>Metazoa</taxon>
        <taxon>Ecdysozoa</taxon>
        <taxon>Arthropoda</taxon>
        <taxon>Hexapoda</taxon>
        <taxon>Insecta</taxon>
        <taxon>Pterygota</taxon>
        <taxon>Neoptera</taxon>
        <taxon>Endopterygota</taxon>
        <taxon>Hymenoptera</taxon>
        <taxon>Apocrita</taxon>
        <taxon>Aculeata</taxon>
        <taxon>Apoidea</taxon>
        <taxon>Anthophila</taxon>
        <taxon>Apidae</taxon>
        <taxon>Bombus</taxon>
        <taxon>Bombus</taxon>
    </lineage>
</organism>
<keyword evidence="6" id="KW-1185">Reference proteome</keyword>
<feature type="compositionally biased region" description="Polar residues" evidence="2">
    <location>
        <begin position="508"/>
        <end position="527"/>
    </location>
</feature>
<dbReference type="GO" id="GO:0097060">
    <property type="term" value="C:synaptic membrane"/>
    <property type="evidence" value="ECO:0007669"/>
    <property type="project" value="TreeGrafter"/>
</dbReference>
<feature type="region of interest" description="Disordered" evidence="2">
    <location>
        <begin position="1225"/>
        <end position="1380"/>
    </location>
</feature>
<protein>
    <submittedName>
        <fullName evidence="7">Rho GTPase-activating protein 100F isoform X3</fullName>
    </submittedName>
</protein>
<dbReference type="InterPro" id="IPR000008">
    <property type="entry name" value="C2_dom"/>
</dbReference>
<feature type="compositionally biased region" description="Polar residues" evidence="2">
    <location>
        <begin position="1331"/>
        <end position="1351"/>
    </location>
</feature>
<evidence type="ECO:0000256" key="1">
    <source>
        <dbReference type="ARBA" id="ARBA00022468"/>
    </source>
</evidence>
<feature type="region of interest" description="Disordered" evidence="2">
    <location>
        <begin position="508"/>
        <end position="544"/>
    </location>
</feature>
<feature type="region of interest" description="Disordered" evidence="2">
    <location>
        <begin position="426"/>
        <end position="472"/>
    </location>
</feature>
<gene>
    <name evidence="7" type="primary">LOC100651665</name>
</gene>
<feature type="compositionally biased region" description="Low complexity" evidence="2">
    <location>
        <begin position="820"/>
        <end position="836"/>
    </location>
</feature>
<feature type="compositionally biased region" description="Basic and acidic residues" evidence="2">
    <location>
        <begin position="309"/>
        <end position="337"/>
    </location>
</feature>
<dbReference type="SUPFAM" id="SSF49562">
    <property type="entry name" value="C2 domain (Calcium/lipid-binding domain, CaLB)"/>
    <property type="match status" value="1"/>
</dbReference>
<dbReference type="Proteomes" id="UP000835206">
    <property type="component" value="Chromosome 16"/>
</dbReference>
<name>A0A9C6W1Z4_BOMTE</name>
<dbReference type="CTD" id="43758"/>
<dbReference type="Gene3D" id="2.60.40.150">
    <property type="entry name" value="C2 domain"/>
    <property type="match status" value="1"/>
</dbReference>
<dbReference type="Gene3D" id="1.10.555.10">
    <property type="entry name" value="Rho GTPase activation protein"/>
    <property type="match status" value="1"/>
</dbReference>
<feature type="region of interest" description="Disordered" evidence="2">
    <location>
        <begin position="566"/>
        <end position="647"/>
    </location>
</feature>
<feature type="compositionally biased region" description="Low complexity" evidence="2">
    <location>
        <begin position="1272"/>
        <end position="1284"/>
    </location>
</feature>
<accession>A0A9C6W1Z4</accession>
<dbReference type="GeneID" id="100651665"/>
<dbReference type="CDD" id="cd00030">
    <property type="entry name" value="C2"/>
    <property type="match status" value="1"/>
</dbReference>
<feature type="domain" description="Rho-GAP" evidence="5">
    <location>
        <begin position="1003"/>
        <end position="1210"/>
    </location>
</feature>
<dbReference type="RefSeq" id="XP_048269235.1">
    <property type="nucleotide sequence ID" value="XM_048413278.1"/>
</dbReference>
<feature type="compositionally biased region" description="Low complexity" evidence="2">
    <location>
        <begin position="1234"/>
        <end position="1252"/>
    </location>
</feature>
<dbReference type="SMART" id="SM00324">
    <property type="entry name" value="RhoGAP"/>
    <property type="match status" value="1"/>
</dbReference>
<dbReference type="PANTHER" id="PTHR46150:SF3">
    <property type="entry name" value="RHO GTPASE-ACTIVATING PROTEIN 100F"/>
    <property type="match status" value="1"/>
</dbReference>
<dbReference type="Pfam" id="PF00620">
    <property type="entry name" value="RhoGAP"/>
    <property type="match status" value="1"/>
</dbReference>
<feature type="compositionally biased region" description="Low complexity" evidence="2">
    <location>
        <begin position="339"/>
        <end position="360"/>
    </location>
</feature>
<dbReference type="PROSITE" id="PS50238">
    <property type="entry name" value="RHOGAP"/>
    <property type="match status" value="1"/>
</dbReference>
<dbReference type="GO" id="GO:0030030">
    <property type="term" value="P:cell projection organization"/>
    <property type="evidence" value="ECO:0007669"/>
    <property type="project" value="TreeGrafter"/>
</dbReference>
<feature type="region of interest" description="Disordered" evidence="2">
    <location>
        <begin position="309"/>
        <end position="360"/>
    </location>
</feature>
<feature type="compositionally biased region" description="Low complexity" evidence="2">
    <location>
        <begin position="756"/>
        <end position="771"/>
    </location>
</feature>
<feature type="region of interest" description="Disordered" evidence="2">
    <location>
        <begin position="103"/>
        <end position="124"/>
    </location>
</feature>
<dbReference type="InterPro" id="IPR036034">
    <property type="entry name" value="PDZ_sf"/>
</dbReference>
<dbReference type="InterPro" id="IPR008936">
    <property type="entry name" value="Rho_GTPase_activation_prot"/>
</dbReference>
<keyword evidence="1" id="KW-0343">GTPase activation</keyword>
<dbReference type="GO" id="GO:0046578">
    <property type="term" value="P:regulation of Ras protein signal transduction"/>
    <property type="evidence" value="ECO:0007669"/>
    <property type="project" value="TreeGrafter"/>
</dbReference>
<sequence length="1380" mass="150929">MDKRTIPRTTDLDTSRRRKEEQQRAWTPVETRERGAEGCTTKAEELLAAAAGLPEDTSNKRGCKSAAQVWMSLLSLCDRMCGSAAWLVLFTCLHGEGRGEVTDISASPGRQAPANQLRPKEPPPMVIQGDFRKVSGISTEIFKQIETVENDHDASTAAALEAVERRGEMVVRVIEPRQMGRQASEAAKKFIAMQDPKHPIHFVEIIKRPGQTLGLYIREGNGVDRNDGVFISRIALETAVYNSGCLKVGDEILAVNLVDVTHMSLDDVVIIMSIPRRLVLATRHGQHQPVSHSRQTEHKAPPVVVIKRELNEDESDHATSNHVRDGNRRRGDGREMLPSRSRLGLSGLGSSQDLGSSNGDLYYNSRPEGHWSYQPPPPPVITHQPKPSTTQHFQPYERGYPKTLESLAEKDFTKVHSFYTGPVIPSNGGRRMSTGAGMQSVGSRLSSQTQPSHYGYGQHSGSGRIMPRSGSDQHLPRVDYTSITTPARHTLLRSSLKSGTSALRYNTRYGTQGDSTSTTQRQGQFGTLTRRHRPSLDYASDTEATCSSSPKSAYYYYRHNMNNPPQSSAVSHLATLSRSQIGQSSSGLRSNSLPRSGRTLPQQPGLRSGLSTVASGLIDQEDSDGALSAPELPSIRRDRGRIPSSPSVFTSDEYRAWLSRTPSTSALYEQIRATTTRPPRYTYSAENIHAAVNQGEYGSYGTYRPLSSTLDRLSTRSASAQQVNLANLRASTAISSTCHRGTANPRPASVASSARTSLTSQKPSLSSSTTQRATSVRRIRNLLDLESTRSIPTPTPTRTQDQRLLDINPAEFLKYKIEKPPTVGTPSSTSSLLSSLGETSSGDLAGGVSGLLWVHLLAGRGLRSTTSSSAATTPSTPSASCGLRDLYCVLECDRVHKARTVMRTGDLMFDWDETFELDLVGNRQLDLLVYSWDPQYRHKLCYKGSVHLATLLKESPVHQLAVKVEPRGTIYLRLRYTDAQQTFRRRGLPVISLATRVAPLFGVDLDTVVSRESKTGGVPGGVSTALAMGVPNVPIIVWRCVEEVERRGLDIIGLYRLCGSATKKRILREAFERNARSVNLSPDNVPDINVITGVLKDYLRELPEPLFTRCLYQMMVDALAVCLPDDPQGNAKLMFSILDCLPKVNRCTLIYLLDHLAMVVSQCNKMSPASLAVCFGPVLMLHSEENGPPLDFQQPIAVLKYLLEIWPVKSVRKISSVASALPRVTPTVEHNSSQQQLQHQQQAQQQVQQQLQGTLGRTGLPWQPQHSLHQQPPTTATPAALAPSTRPPPPVKPRQVIVSSPGSPSSEESEASPEPINKSLLGGLGLEKNNEGATANSTGPGTEQITPTSSVDTEEGNTPHPEEGEKGVEGDAEASDDDRH</sequence>
<dbReference type="InterPro" id="IPR057459">
    <property type="entry name" value="SYDE1/2_C2"/>
</dbReference>
<feature type="compositionally biased region" description="Polar residues" evidence="2">
    <location>
        <begin position="566"/>
        <end position="602"/>
    </location>
</feature>
<dbReference type="SMART" id="SM00228">
    <property type="entry name" value="PDZ"/>
    <property type="match status" value="1"/>
</dbReference>
<dbReference type="GO" id="GO:0005096">
    <property type="term" value="F:GTPase activator activity"/>
    <property type="evidence" value="ECO:0007669"/>
    <property type="project" value="UniProtKB-KW"/>
</dbReference>
<dbReference type="FunFam" id="1.10.555.10:FF:000031">
    <property type="entry name" value="rho GTPase-activating protein 100F isoform X6"/>
    <property type="match status" value="1"/>
</dbReference>
<feature type="compositionally biased region" description="Low complexity" evidence="2">
    <location>
        <begin position="452"/>
        <end position="463"/>
    </location>
</feature>